<evidence type="ECO:0000259" key="3">
    <source>
        <dbReference type="PROSITE" id="PS50102"/>
    </source>
</evidence>
<proteinExistence type="predicted"/>
<evidence type="ECO:0000256" key="1">
    <source>
        <dbReference type="ARBA" id="ARBA00022884"/>
    </source>
</evidence>
<dbReference type="Pfam" id="PF00076">
    <property type="entry name" value="RRM_1"/>
    <property type="match status" value="1"/>
</dbReference>
<organism evidence="4 5">
    <name type="scientific">Hirsutella minnesotensis 3608</name>
    <dbReference type="NCBI Taxonomy" id="1043627"/>
    <lineage>
        <taxon>Eukaryota</taxon>
        <taxon>Fungi</taxon>
        <taxon>Dikarya</taxon>
        <taxon>Ascomycota</taxon>
        <taxon>Pezizomycotina</taxon>
        <taxon>Sordariomycetes</taxon>
        <taxon>Hypocreomycetidae</taxon>
        <taxon>Hypocreales</taxon>
        <taxon>Ophiocordycipitaceae</taxon>
        <taxon>Hirsutella</taxon>
    </lineage>
</organism>
<sequence length="366" mass="40058">MQWSQPLTGPTAALPSLTIASTTSSSSQMSNAAEYRRASTNVLPPLTTHWTRPQSCTWTYVADGQTQPASPGAVAWLDLEPIPGASTLSCYPDGMFFEGRTGVFSPATCPDGWTTVSLRVNTDDRLIQAITTAVCCSYDYTFDGKHCRRLVPTVLAVPITYDRRAGTYKAMPTPTTTLYSATIAVNTIRALFREQDRKLHGVADAGNMTENEVHDQFWAYATVNHKSKGFGFVCFSSPDDATKAVAEMNQRMINGKPLYVALAQRKDVRKSQLEASIQARNQLRMQQAAAAAGMSQQYMQPPVFYAPGQQPGFMPQGGRGMPFPQPGMGMGNVQGGRVVWVRDVADAFGPPEGWKLIPYVIMEYTK</sequence>
<gene>
    <name evidence="4" type="ORF">HIM_09278</name>
</gene>
<keyword evidence="1 2" id="KW-0694">RNA-binding</keyword>
<feature type="domain" description="RRM" evidence="3">
    <location>
        <begin position="176"/>
        <end position="265"/>
    </location>
</feature>
<dbReference type="SMART" id="SM00360">
    <property type="entry name" value="RRM"/>
    <property type="match status" value="1"/>
</dbReference>
<dbReference type="AlphaFoldDB" id="A0A0F7ZXU7"/>
<dbReference type="InterPro" id="IPR052462">
    <property type="entry name" value="SLIRP/GR-RBP-like"/>
</dbReference>
<dbReference type="Proteomes" id="UP000054481">
    <property type="component" value="Unassembled WGS sequence"/>
</dbReference>
<name>A0A0F7ZXU7_9HYPO</name>
<protein>
    <recommendedName>
        <fullName evidence="3">RRM domain-containing protein</fullName>
    </recommendedName>
</protein>
<dbReference type="SUPFAM" id="SSF54928">
    <property type="entry name" value="RNA-binding domain, RBD"/>
    <property type="match status" value="1"/>
</dbReference>
<dbReference type="OrthoDB" id="4770059at2759"/>
<evidence type="ECO:0000256" key="2">
    <source>
        <dbReference type="PROSITE-ProRule" id="PRU00176"/>
    </source>
</evidence>
<evidence type="ECO:0000313" key="5">
    <source>
        <dbReference type="Proteomes" id="UP000054481"/>
    </source>
</evidence>
<dbReference type="InterPro" id="IPR035979">
    <property type="entry name" value="RBD_domain_sf"/>
</dbReference>
<dbReference type="PROSITE" id="PS50102">
    <property type="entry name" value="RRM"/>
    <property type="match status" value="1"/>
</dbReference>
<dbReference type="Gene3D" id="3.30.70.330">
    <property type="match status" value="1"/>
</dbReference>
<dbReference type="EMBL" id="KQ030578">
    <property type="protein sequence ID" value="KJZ71342.1"/>
    <property type="molecule type" value="Genomic_DNA"/>
</dbReference>
<keyword evidence="5" id="KW-1185">Reference proteome</keyword>
<dbReference type="InterPro" id="IPR012677">
    <property type="entry name" value="Nucleotide-bd_a/b_plait_sf"/>
</dbReference>
<dbReference type="PANTHER" id="PTHR48027">
    <property type="entry name" value="HETEROGENEOUS NUCLEAR RIBONUCLEOPROTEIN 87F-RELATED"/>
    <property type="match status" value="1"/>
</dbReference>
<dbReference type="GO" id="GO:0003723">
    <property type="term" value="F:RNA binding"/>
    <property type="evidence" value="ECO:0007669"/>
    <property type="project" value="UniProtKB-UniRule"/>
</dbReference>
<accession>A0A0F7ZXU7</accession>
<dbReference type="InterPro" id="IPR000504">
    <property type="entry name" value="RRM_dom"/>
</dbReference>
<reference evidence="4 5" key="1">
    <citation type="journal article" date="2014" name="Genome Biol. Evol.">
        <title>Comparative genomics and transcriptomics analyses reveal divergent lifestyle features of nematode endoparasitic fungus Hirsutella minnesotensis.</title>
        <authorList>
            <person name="Lai Y."/>
            <person name="Liu K."/>
            <person name="Zhang X."/>
            <person name="Zhang X."/>
            <person name="Li K."/>
            <person name="Wang N."/>
            <person name="Shu C."/>
            <person name="Wu Y."/>
            <person name="Wang C."/>
            <person name="Bushley K.E."/>
            <person name="Xiang M."/>
            <person name="Liu X."/>
        </authorList>
    </citation>
    <scope>NUCLEOTIDE SEQUENCE [LARGE SCALE GENOMIC DNA]</scope>
    <source>
        <strain evidence="4 5">3608</strain>
    </source>
</reference>
<evidence type="ECO:0000313" key="4">
    <source>
        <dbReference type="EMBL" id="KJZ71342.1"/>
    </source>
</evidence>